<organism evidence="1 2">
    <name type="scientific">Zarea fungicola</name>
    <dbReference type="NCBI Taxonomy" id="93591"/>
    <lineage>
        <taxon>Eukaryota</taxon>
        <taxon>Fungi</taxon>
        <taxon>Dikarya</taxon>
        <taxon>Ascomycota</taxon>
        <taxon>Pezizomycotina</taxon>
        <taxon>Sordariomycetes</taxon>
        <taxon>Hypocreomycetidae</taxon>
        <taxon>Hypocreales</taxon>
        <taxon>Cordycipitaceae</taxon>
        <taxon>Zarea</taxon>
    </lineage>
</organism>
<evidence type="ECO:0000313" key="1">
    <source>
        <dbReference type="EMBL" id="KAJ2974727.1"/>
    </source>
</evidence>
<gene>
    <name evidence="1" type="ORF">NQ176_g5908</name>
</gene>
<comment type="caution">
    <text evidence="1">The sequence shown here is derived from an EMBL/GenBank/DDBJ whole genome shotgun (WGS) entry which is preliminary data.</text>
</comment>
<proteinExistence type="predicted"/>
<name>A0ACC1N653_9HYPO</name>
<reference evidence="1" key="1">
    <citation type="submission" date="2022-08" db="EMBL/GenBank/DDBJ databases">
        <title>Genome Sequence of Lecanicillium fungicola.</title>
        <authorList>
            <person name="Buettner E."/>
        </authorList>
    </citation>
    <scope>NUCLEOTIDE SEQUENCE</scope>
    <source>
        <strain evidence="1">Babe33</strain>
    </source>
</reference>
<sequence>MEYDKRQVADHKVADDAWMAIHGKVYNITQYLADHPGGAEVLVEAAGTDATEAFDNAGHSEDAFDIMETYLIGALQGYKAKPTRKAITITPPPQTSKQPTTKTQSVASKVANLGLFSLAVTAVYYGSRYYGPSTPKWLLSILNNETPGRHGYGFTKGLLVGAGIFTVVDALLAQHFARMALNTNAASSTLLPIPLSR</sequence>
<protein>
    <submittedName>
        <fullName evidence="1">Uncharacterized protein</fullName>
    </submittedName>
</protein>
<evidence type="ECO:0000313" key="2">
    <source>
        <dbReference type="Proteomes" id="UP001143910"/>
    </source>
</evidence>
<dbReference type="Proteomes" id="UP001143910">
    <property type="component" value="Unassembled WGS sequence"/>
</dbReference>
<dbReference type="EMBL" id="JANJQO010000794">
    <property type="protein sequence ID" value="KAJ2974727.1"/>
    <property type="molecule type" value="Genomic_DNA"/>
</dbReference>
<keyword evidence="2" id="KW-1185">Reference proteome</keyword>
<accession>A0ACC1N653</accession>